<dbReference type="Proteomes" id="UP000384372">
    <property type="component" value="Unassembled WGS sequence"/>
</dbReference>
<keyword evidence="4" id="KW-0482">Metalloprotease</keyword>
<dbReference type="InterPro" id="IPR008757">
    <property type="entry name" value="Peptidase_M6-like_domain"/>
</dbReference>
<dbReference type="GO" id="GO:0008237">
    <property type="term" value="F:metallopeptidase activity"/>
    <property type="evidence" value="ECO:0007669"/>
    <property type="project" value="UniProtKB-KW"/>
</dbReference>
<evidence type="ECO:0000313" key="4">
    <source>
        <dbReference type="EMBL" id="MQP12520.1"/>
    </source>
</evidence>
<organism evidence="4 5">
    <name type="scientific">Segatella copri</name>
    <dbReference type="NCBI Taxonomy" id="165179"/>
    <lineage>
        <taxon>Bacteria</taxon>
        <taxon>Pseudomonadati</taxon>
        <taxon>Bacteroidota</taxon>
        <taxon>Bacteroidia</taxon>
        <taxon>Bacteroidales</taxon>
        <taxon>Prevotellaceae</taxon>
        <taxon>Segatella</taxon>
    </lineage>
</organism>
<comment type="caution">
    <text evidence="4">The sequence shown here is derived from an EMBL/GenBank/DDBJ whole genome shotgun (WGS) entry which is preliminary data.</text>
</comment>
<evidence type="ECO:0000256" key="2">
    <source>
        <dbReference type="SAM" id="SignalP"/>
    </source>
</evidence>
<dbReference type="EMBL" id="VZAD01000085">
    <property type="protein sequence ID" value="MQP12520.1"/>
    <property type="molecule type" value="Genomic_DNA"/>
</dbReference>
<dbReference type="SUPFAM" id="SSF55486">
    <property type="entry name" value="Metalloproteases ('zincins'), catalytic domain"/>
    <property type="match status" value="1"/>
</dbReference>
<feature type="signal peptide" evidence="2">
    <location>
        <begin position="1"/>
        <end position="22"/>
    </location>
</feature>
<evidence type="ECO:0000256" key="1">
    <source>
        <dbReference type="SAM" id="MobiDB-lite"/>
    </source>
</evidence>
<feature type="region of interest" description="Disordered" evidence="1">
    <location>
        <begin position="515"/>
        <end position="534"/>
    </location>
</feature>
<keyword evidence="2" id="KW-0732">Signal</keyword>
<sequence>MKRWFTLWVVLFVVLSATAVPAKPGVWRTISLTDGTQVKVQLVGDEFMHYYQSEDGTRYLYDAASATYQVYSDSQFSNSRRKAVARRAKANNRRAVRRKANVTNIFQGTKKGLIILAQFTDSKFQSGHDRALYNKIANAENYTDNGFKGSVKDYFKAQSAGQFELDFDVVGICQLKNPCSYYGGNDASIGEDGVDLRAGEMVAEACQWAATQGVDFSKYDWDGDGEVDQVFVLYAGKGEADGGAVSTVWPHEYALSYSDYGKSLSLSGVIVDTYACSAELNGSGKLGGIGTFCHEFSHCMGFPDLYDTGYSGWFGMGDYDLMCAGNYNNDGKCPAGYSAYEKHECGWLTYQDVTNIEEDLNVTGLKAISEGGSAYVVKNKAHEDEYYIIENRQNIGWDAYLPAAGVMITHVDYDADIWWNNMPNTKGNYYDEHNNVYYNDHQRLTIFRAGRSTSDYGDTSDLYPYNTNNSLTAESNPAATLYNKNSDGTKYMHVDIKDISVASDGTASLTFCKADRSSSGGGGETDPDTPVTPSGSTLLYESFDNCGGIGGNDGKWSGNGVAGSEALASAYDNHGWTSTGKIYSGDGCVRLGTSKIAGNITTPAFTVNGSAYLSFKAGGWDGTNDATTLTLSVNNGTLSKNTVSITKGSWKSFGVTITATGTVKVTFKANKLRFFLDEVKVVDPAIDSGIHDIVAGEENGIVAYYSLNGTRLNGPRPGVCIVRYANGEVRKVIIR</sequence>
<dbReference type="GO" id="GO:0006508">
    <property type="term" value="P:proteolysis"/>
    <property type="evidence" value="ECO:0007669"/>
    <property type="project" value="UniProtKB-KW"/>
</dbReference>
<protein>
    <submittedName>
        <fullName evidence="4">M6 family metalloprotease domain-containing protein</fullName>
    </submittedName>
</protein>
<proteinExistence type="predicted"/>
<evidence type="ECO:0000259" key="3">
    <source>
        <dbReference type="Pfam" id="PF05547"/>
    </source>
</evidence>
<dbReference type="RefSeq" id="WP_158464114.1">
    <property type="nucleotide sequence ID" value="NZ_VZAD01000085.1"/>
</dbReference>
<keyword evidence="4" id="KW-0645">Protease</keyword>
<reference evidence="4 5" key="1">
    <citation type="submission" date="2019-09" db="EMBL/GenBank/DDBJ databases">
        <title>Distinct polysaccharide growth profiles of human intestinal Prevotella copri isolates.</title>
        <authorList>
            <person name="Fehlner-Peach H."/>
            <person name="Magnabosco C."/>
            <person name="Raghavan V."/>
            <person name="Scher J.U."/>
            <person name="Tett A."/>
            <person name="Cox L.M."/>
            <person name="Gottsegen C."/>
            <person name="Watters A."/>
            <person name="Wiltshire- Gordon J.D."/>
            <person name="Segata N."/>
            <person name="Bonneau R."/>
            <person name="Littman D.R."/>
        </authorList>
    </citation>
    <scope>NUCLEOTIDE SEQUENCE [LARGE SCALE GENOMIC DNA]</scope>
    <source>
        <strain evidence="5">iAQ1173</strain>
    </source>
</reference>
<dbReference type="NCBIfam" id="TIGR03296">
    <property type="entry name" value="M6dom_TIGR03296"/>
    <property type="match status" value="1"/>
</dbReference>
<name>A0A6A7WDH3_9BACT</name>
<dbReference type="Pfam" id="PF05547">
    <property type="entry name" value="Peptidase_M6"/>
    <property type="match status" value="1"/>
</dbReference>
<keyword evidence="5" id="KW-1185">Reference proteome</keyword>
<evidence type="ECO:0000313" key="5">
    <source>
        <dbReference type="Proteomes" id="UP000384372"/>
    </source>
</evidence>
<gene>
    <name evidence="4" type="ORF">F7D20_11270</name>
</gene>
<feature type="chain" id="PRO_5025668792" evidence="2">
    <location>
        <begin position="23"/>
        <end position="735"/>
    </location>
</feature>
<accession>A0A6A7WDH3</accession>
<keyword evidence="4" id="KW-0378">Hydrolase</keyword>
<dbReference type="PANTHER" id="PTHR41775">
    <property type="entry name" value="SECRETED PROTEIN-RELATED"/>
    <property type="match status" value="1"/>
</dbReference>
<dbReference type="AlphaFoldDB" id="A0A6A7WDH3"/>
<dbReference type="PANTHER" id="PTHR41775:SF1">
    <property type="entry name" value="PEPTIDASE M6-LIKE DOMAIN-CONTAINING PROTEIN"/>
    <property type="match status" value="1"/>
</dbReference>
<feature type="domain" description="Peptidase M6-like" evidence="3">
    <location>
        <begin position="123"/>
        <end position="342"/>
    </location>
</feature>
<dbReference type="OrthoDB" id="9813478at2"/>